<dbReference type="GeneID" id="110215317"/>
<sequence length="285" mass="30864">MQPGQTGESQQRDHPALRGMGISPEPRGFHAVSRPPPLFPQHVAHSGRWMTLSQTVPRTPSPCVSVSMSGQAVPASLIRSLSLYLPESRAPGVPGGAVRRRRRREGWARWPRKPERRWEGTPELRSQRITHPPETSRQPGTAAAASMGAEHQARACLASCGPATPPALRELLRMLQRFAGASGRRCQEQSLADTGRLLPALSQAWAELGAAEAQPFLRCLLSCQLEAMGSLGAFRKLEKIVATLAASRESMVSEEVARMLGSLTQGQQERPGLLGASSRPLGSWV</sequence>
<accession>A0A6P5L6G2</accession>
<protein>
    <submittedName>
        <fullName evidence="3">Uncharacterized protein LOC110215317</fullName>
    </submittedName>
</protein>
<feature type="region of interest" description="Disordered" evidence="1">
    <location>
        <begin position="113"/>
        <end position="147"/>
    </location>
</feature>
<feature type="region of interest" description="Disordered" evidence="1">
    <location>
        <begin position="89"/>
        <end position="108"/>
    </location>
</feature>
<dbReference type="InParanoid" id="A0A6P5L6G2"/>
<dbReference type="Proteomes" id="UP000515140">
    <property type="component" value="Unplaced"/>
</dbReference>
<evidence type="ECO:0000313" key="3">
    <source>
        <dbReference type="RefSeq" id="XP_020852339.1"/>
    </source>
</evidence>
<evidence type="ECO:0000256" key="1">
    <source>
        <dbReference type="SAM" id="MobiDB-lite"/>
    </source>
</evidence>
<gene>
    <name evidence="3" type="primary">LOC110215317</name>
</gene>
<organism evidence="2 3">
    <name type="scientific">Phascolarctos cinereus</name>
    <name type="common">Koala</name>
    <dbReference type="NCBI Taxonomy" id="38626"/>
    <lineage>
        <taxon>Eukaryota</taxon>
        <taxon>Metazoa</taxon>
        <taxon>Chordata</taxon>
        <taxon>Craniata</taxon>
        <taxon>Vertebrata</taxon>
        <taxon>Euteleostomi</taxon>
        <taxon>Mammalia</taxon>
        <taxon>Metatheria</taxon>
        <taxon>Diprotodontia</taxon>
        <taxon>Phascolarctidae</taxon>
        <taxon>Phascolarctos</taxon>
    </lineage>
</organism>
<dbReference type="KEGG" id="pcw:110215317"/>
<dbReference type="AlphaFoldDB" id="A0A6P5L6G2"/>
<reference evidence="3" key="1">
    <citation type="submission" date="2025-08" db="UniProtKB">
        <authorList>
            <consortium name="RefSeq"/>
        </authorList>
    </citation>
    <scope>IDENTIFICATION</scope>
    <source>
        <tissue evidence="3">Spleen</tissue>
    </source>
</reference>
<evidence type="ECO:0000313" key="2">
    <source>
        <dbReference type="Proteomes" id="UP000515140"/>
    </source>
</evidence>
<feature type="compositionally biased region" description="Polar residues" evidence="1">
    <location>
        <begin position="127"/>
        <end position="139"/>
    </location>
</feature>
<dbReference type="RefSeq" id="XP_020852339.1">
    <property type="nucleotide sequence ID" value="XM_020996680.1"/>
</dbReference>
<proteinExistence type="predicted"/>
<keyword evidence="2" id="KW-1185">Reference proteome</keyword>
<feature type="compositionally biased region" description="Basic residues" evidence="1">
    <location>
        <begin position="98"/>
        <end position="108"/>
    </location>
</feature>
<name>A0A6P5L6G2_PHACI</name>
<feature type="region of interest" description="Disordered" evidence="1">
    <location>
        <begin position="1"/>
        <end position="23"/>
    </location>
</feature>
<feature type="compositionally biased region" description="Basic and acidic residues" evidence="1">
    <location>
        <begin position="113"/>
        <end position="126"/>
    </location>
</feature>